<dbReference type="Proteomes" id="UP000215914">
    <property type="component" value="Unassembled WGS sequence"/>
</dbReference>
<proteinExistence type="predicted"/>
<dbReference type="GO" id="GO:0005634">
    <property type="term" value="C:nucleus"/>
    <property type="evidence" value="ECO:0000318"/>
    <property type="project" value="GO_Central"/>
</dbReference>
<gene>
    <name evidence="1" type="ORF">HanXRQr2_Chr09g0395781</name>
</gene>
<organism evidence="1 2">
    <name type="scientific">Helianthus annuus</name>
    <name type="common">Common sunflower</name>
    <dbReference type="NCBI Taxonomy" id="4232"/>
    <lineage>
        <taxon>Eukaryota</taxon>
        <taxon>Viridiplantae</taxon>
        <taxon>Streptophyta</taxon>
        <taxon>Embryophyta</taxon>
        <taxon>Tracheophyta</taxon>
        <taxon>Spermatophyta</taxon>
        <taxon>Magnoliopsida</taxon>
        <taxon>eudicotyledons</taxon>
        <taxon>Gunneridae</taxon>
        <taxon>Pentapetalae</taxon>
        <taxon>asterids</taxon>
        <taxon>campanulids</taxon>
        <taxon>Asterales</taxon>
        <taxon>Asteraceae</taxon>
        <taxon>Asteroideae</taxon>
        <taxon>Heliantheae alliance</taxon>
        <taxon>Heliantheae</taxon>
        <taxon>Helianthus</taxon>
    </lineage>
</organism>
<dbReference type="Gramene" id="mRNA:HanXRQr2_Chr09g0395781">
    <property type="protein sequence ID" value="mRNA:HanXRQr2_Chr09g0395781"/>
    <property type="gene ID" value="HanXRQr2_Chr09g0395781"/>
</dbReference>
<dbReference type="Gene3D" id="3.40.395.10">
    <property type="entry name" value="Adenoviral Proteinase, Chain A"/>
    <property type="match status" value="1"/>
</dbReference>
<reference evidence="1" key="2">
    <citation type="submission" date="2020-06" db="EMBL/GenBank/DDBJ databases">
        <title>Helianthus annuus Genome sequencing and assembly Release 2.</title>
        <authorList>
            <person name="Gouzy J."/>
            <person name="Langlade N."/>
            <person name="Munos S."/>
        </authorList>
    </citation>
    <scope>NUCLEOTIDE SEQUENCE</scope>
    <source>
        <tissue evidence="1">Leaves</tissue>
    </source>
</reference>
<keyword evidence="1" id="KW-0645">Protease</keyword>
<dbReference type="GO" id="GO:0016926">
    <property type="term" value="P:protein desumoylation"/>
    <property type="evidence" value="ECO:0000318"/>
    <property type="project" value="GO_Central"/>
</dbReference>
<protein>
    <submittedName>
        <fullName evidence="1">Ulp1 protease family catalytic domain, papain-like cysteine peptidase superfamily</fullName>
    </submittedName>
</protein>
<dbReference type="GO" id="GO:0016929">
    <property type="term" value="F:deSUMOylase activity"/>
    <property type="evidence" value="ECO:0000318"/>
    <property type="project" value="GO_Central"/>
</dbReference>
<dbReference type="SUPFAM" id="SSF54001">
    <property type="entry name" value="Cysteine proteinases"/>
    <property type="match status" value="1"/>
</dbReference>
<comment type="caution">
    <text evidence="1">The sequence shown here is derived from an EMBL/GenBank/DDBJ whole genome shotgun (WGS) entry which is preliminary data.</text>
</comment>
<dbReference type="AlphaFoldDB" id="A0A9K3N9E1"/>
<name>A0A9K3N9E1_HELAN</name>
<keyword evidence="1" id="KW-0378">Hydrolase</keyword>
<evidence type="ECO:0000313" key="1">
    <source>
        <dbReference type="EMBL" id="KAF5791525.1"/>
    </source>
</evidence>
<dbReference type="EMBL" id="MNCJ02000324">
    <property type="protein sequence ID" value="KAF5791525.1"/>
    <property type="molecule type" value="Genomic_DNA"/>
</dbReference>
<dbReference type="InterPro" id="IPR038765">
    <property type="entry name" value="Papain-like_cys_pep_sf"/>
</dbReference>
<dbReference type="GO" id="GO:0006508">
    <property type="term" value="P:proteolysis"/>
    <property type="evidence" value="ECO:0007669"/>
    <property type="project" value="UniProtKB-KW"/>
</dbReference>
<evidence type="ECO:0000313" key="2">
    <source>
        <dbReference type="Proteomes" id="UP000215914"/>
    </source>
</evidence>
<keyword evidence="2" id="KW-1185">Reference proteome</keyword>
<reference evidence="1" key="1">
    <citation type="journal article" date="2017" name="Nature">
        <title>The sunflower genome provides insights into oil metabolism, flowering and Asterid evolution.</title>
        <authorList>
            <person name="Badouin H."/>
            <person name="Gouzy J."/>
            <person name="Grassa C.J."/>
            <person name="Murat F."/>
            <person name="Staton S.E."/>
            <person name="Cottret L."/>
            <person name="Lelandais-Briere C."/>
            <person name="Owens G.L."/>
            <person name="Carrere S."/>
            <person name="Mayjonade B."/>
            <person name="Legrand L."/>
            <person name="Gill N."/>
            <person name="Kane N.C."/>
            <person name="Bowers J.E."/>
            <person name="Hubner S."/>
            <person name="Bellec A."/>
            <person name="Berard A."/>
            <person name="Berges H."/>
            <person name="Blanchet N."/>
            <person name="Boniface M.C."/>
            <person name="Brunel D."/>
            <person name="Catrice O."/>
            <person name="Chaidir N."/>
            <person name="Claudel C."/>
            <person name="Donnadieu C."/>
            <person name="Faraut T."/>
            <person name="Fievet G."/>
            <person name="Helmstetter N."/>
            <person name="King M."/>
            <person name="Knapp S.J."/>
            <person name="Lai Z."/>
            <person name="Le Paslier M.C."/>
            <person name="Lippi Y."/>
            <person name="Lorenzon L."/>
            <person name="Mandel J.R."/>
            <person name="Marage G."/>
            <person name="Marchand G."/>
            <person name="Marquand E."/>
            <person name="Bret-Mestries E."/>
            <person name="Morien E."/>
            <person name="Nambeesan S."/>
            <person name="Nguyen T."/>
            <person name="Pegot-Espagnet P."/>
            <person name="Pouilly N."/>
            <person name="Raftis F."/>
            <person name="Sallet E."/>
            <person name="Schiex T."/>
            <person name="Thomas J."/>
            <person name="Vandecasteele C."/>
            <person name="Vares D."/>
            <person name="Vear F."/>
            <person name="Vautrin S."/>
            <person name="Crespi M."/>
            <person name="Mangin B."/>
            <person name="Burke J.M."/>
            <person name="Salse J."/>
            <person name="Munos S."/>
            <person name="Vincourt P."/>
            <person name="Rieseberg L.H."/>
            <person name="Langlade N.B."/>
        </authorList>
    </citation>
    <scope>NUCLEOTIDE SEQUENCE</scope>
    <source>
        <tissue evidence="1">Leaves</tissue>
    </source>
</reference>
<sequence length="161" mass="18697">MDEAGRLDVIASSMKELLKGSEDNKPDLKAFRVVLIPIAENSHYYLICFDLKNSAIEVIDNIHETKSFVGPQDNDDYDKKDTVLKVKHMFVAYLKAMRNANWKQMKSVEPQKLKLNWQTKKNSIDCGVFFYETYGGIQGKRCQELVMWIQNRKKQETGRTN</sequence>
<accession>A0A9K3N9E1</accession>